<feature type="region of interest" description="Disordered" evidence="1">
    <location>
        <begin position="1"/>
        <end position="25"/>
    </location>
</feature>
<evidence type="ECO:0000313" key="2">
    <source>
        <dbReference type="EMBL" id="EIM79470.1"/>
    </source>
</evidence>
<keyword evidence="3" id="KW-1185">Reference proteome</keyword>
<dbReference type="EMBL" id="JH687404">
    <property type="protein sequence ID" value="EIM79470.1"/>
    <property type="molecule type" value="Genomic_DNA"/>
</dbReference>
<dbReference type="KEGG" id="shs:STEHIDRAFT_173102"/>
<gene>
    <name evidence="2" type="ORF">STEHIDRAFT_173102</name>
</gene>
<accession>R7RX80</accession>
<reference evidence="3" key="1">
    <citation type="journal article" date="2012" name="Science">
        <title>The Paleozoic origin of enzymatic lignin decomposition reconstructed from 31 fungal genomes.</title>
        <authorList>
            <person name="Floudas D."/>
            <person name="Binder M."/>
            <person name="Riley R."/>
            <person name="Barry K."/>
            <person name="Blanchette R.A."/>
            <person name="Henrissat B."/>
            <person name="Martinez A.T."/>
            <person name="Otillar R."/>
            <person name="Spatafora J.W."/>
            <person name="Yadav J.S."/>
            <person name="Aerts A."/>
            <person name="Benoit I."/>
            <person name="Boyd A."/>
            <person name="Carlson A."/>
            <person name="Copeland A."/>
            <person name="Coutinho P.M."/>
            <person name="de Vries R.P."/>
            <person name="Ferreira P."/>
            <person name="Findley K."/>
            <person name="Foster B."/>
            <person name="Gaskell J."/>
            <person name="Glotzer D."/>
            <person name="Gorecki P."/>
            <person name="Heitman J."/>
            <person name="Hesse C."/>
            <person name="Hori C."/>
            <person name="Igarashi K."/>
            <person name="Jurgens J.A."/>
            <person name="Kallen N."/>
            <person name="Kersten P."/>
            <person name="Kohler A."/>
            <person name="Kuees U."/>
            <person name="Kumar T.K.A."/>
            <person name="Kuo A."/>
            <person name="LaButti K."/>
            <person name="Larrondo L.F."/>
            <person name="Lindquist E."/>
            <person name="Ling A."/>
            <person name="Lombard V."/>
            <person name="Lucas S."/>
            <person name="Lundell T."/>
            <person name="Martin R."/>
            <person name="McLaughlin D.J."/>
            <person name="Morgenstern I."/>
            <person name="Morin E."/>
            <person name="Murat C."/>
            <person name="Nagy L.G."/>
            <person name="Nolan M."/>
            <person name="Ohm R.A."/>
            <person name="Patyshakuliyeva A."/>
            <person name="Rokas A."/>
            <person name="Ruiz-Duenas F.J."/>
            <person name="Sabat G."/>
            <person name="Salamov A."/>
            <person name="Samejima M."/>
            <person name="Schmutz J."/>
            <person name="Slot J.C."/>
            <person name="St John F."/>
            <person name="Stenlid J."/>
            <person name="Sun H."/>
            <person name="Sun S."/>
            <person name="Syed K."/>
            <person name="Tsang A."/>
            <person name="Wiebenga A."/>
            <person name="Young D."/>
            <person name="Pisabarro A."/>
            <person name="Eastwood D.C."/>
            <person name="Martin F."/>
            <person name="Cullen D."/>
            <person name="Grigoriev I.V."/>
            <person name="Hibbett D.S."/>
        </authorList>
    </citation>
    <scope>NUCLEOTIDE SEQUENCE [LARGE SCALE GENOMIC DNA]</scope>
    <source>
        <strain evidence="3">FP-91666</strain>
    </source>
</reference>
<name>R7RX80_STEHR</name>
<dbReference type="OrthoDB" id="3191568at2759"/>
<organism evidence="2 3">
    <name type="scientific">Stereum hirsutum (strain FP-91666)</name>
    <name type="common">White-rot fungus</name>
    <dbReference type="NCBI Taxonomy" id="721885"/>
    <lineage>
        <taxon>Eukaryota</taxon>
        <taxon>Fungi</taxon>
        <taxon>Dikarya</taxon>
        <taxon>Basidiomycota</taxon>
        <taxon>Agaricomycotina</taxon>
        <taxon>Agaricomycetes</taxon>
        <taxon>Russulales</taxon>
        <taxon>Stereaceae</taxon>
        <taxon>Stereum</taxon>
    </lineage>
</organism>
<evidence type="ECO:0000313" key="3">
    <source>
        <dbReference type="Proteomes" id="UP000053927"/>
    </source>
</evidence>
<sequence>MSNFTSGFHVPPQHPSHPHPAPQPITFTFSQPNSKIFDCTISDSYGSTPFSIHSSSFYNAAIYQFERTKSTLKGSDGAVIAVVDWEHSSPRVLVTSVGGGGKVKCKEWFPYDKATRTRTIGHAGRLYIAKCHPDRTVHFTSREQPTHPLAIWHQPQDKHQPSSIVVYPDTFSVPGLLEVFILATFLLASGASMGDHGEKGFFAEAVADGVGESIGEAIVKGLFGGH</sequence>
<protein>
    <submittedName>
        <fullName evidence="2">Uncharacterized protein</fullName>
    </submittedName>
</protein>
<dbReference type="Proteomes" id="UP000053927">
    <property type="component" value="Unassembled WGS sequence"/>
</dbReference>
<dbReference type="RefSeq" id="XP_007311428.1">
    <property type="nucleotide sequence ID" value="XM_007311366.1"/>
</dbReference>
<dbReference type="AlphaFoldDB" id="R7RX80"/>
<dbReference type="OMA" id="TRTIGHA"/>
<feature type="compositionally biased region" description="Pro residues" evidence="1">
    <location>
        <begin position="12"/>
        <end position="23"/>
    </location>
</feature>
<dbReference type="GeneID" id="18804209"/>
<evidence type="ECO:0000256" key="1">
    <source>
        <dbReference type="SAM" id="MobiDB-lite"/>
    </source>
</evidence>
<proteinExistence type="predicted"/>